<dbReference type="AlphaFoldDB" id="A0A644YY36"/>
<dbReference type="EMBL" id="VSSQ01006686">
    <property type="protein sequence ID" value="MPM33525.1"/>
    <property type="molecule type" value="Genomic_DNA"/>
</dbReference>
<accession>A0A644YY36</accession>
<gene>
    <name evidence="1" type="ORF">SDC9_80101</name>
</gene>
<sequence>MIHIESRLYIILAVVLELVPGKRNPIVATITLVQALVHDLIPIRIVVIGIDDRNTLTRLTNITEILIFEIDMLLE</sequence>
<reference evidence="1" key="1">
    <citation type="submission" date="2019-08" db="EMBL/GenBank/DDBJ databases">
        <authorList>
            <person name="Kucharzyk K."/>
            <person name="Murdoch R.W."/>
            <person name="Higgins S."/>
            <person name="Loffler F."/>
        </authorList>
    </citation>
    <scope>NUCLEOTIDE SEQUENCE</scope>
</reference>
<proteinExistence type="predicted"/>
<organism evidence="1">
    <name type="scientific">bioreactor metagenome</name>
    <dbReference type="NCBI Taxonomy" id="1076179"/>
    <lineage>
        <taxon>unclassified sequences</taxon>
        <taxon>metagenomes</taxon>
        <taxon>ecological metagenomes</taxon>
    </lineage>
</organism>
<protein>
    <submittedName>
        <fullName evidence="1">Uncharacterized protein</fullName>
    </submittedName>
</protein>
<comment type="caution">
    <text evidence="1">The sequence shown here is derived from an EMBL/GenBank/DDBJ whole genome shotgun (WGS) entry which is preliminary data.</text>
</comment>
<evidence type="ECO:0000313" key="1">
    <source>
        <dbReference type="EMBL" id="MPM33525.1"/>
    </source>
</evidence>
<name>A0A644YY36_9ZZZZ</name>